<organism evidence="1">
    <name type="scientific">Nothobranchius pienaari</name>
    <dbReference type="NCBI Taxonomy" id="704102"/>
    <lineage>
        <taxon>Eukaryota</taxon>
        <taxon>Metazoa</taxon>
        <taxon>Chordata</taxon>
        <taxon>Craniata</taxon>
        <taxon>Vertebrata</taxon>
        <taxon>Euteleostomi</taxon>
        <taxon>Actinopterygii</taxon>
        <taxon>Neopterygii</taxon>
        <taxon>Teleostei</taxon>
        <taxon>Neoteleostei</taxon>
        <taxon>Acanthomorphata</taxon>
        <taxon>Ovalentaria</taxon>
        <taxon>Atherinomorphae</taxon>
        <taxon>Cyprinodontiformes</taxon>
        <taxon>Nothobranchiidae</taxon>
        <taxon>Nothobranchius</taxon>
    </lineage>
</organism>
<dbReference type="EMBL" id="HAEF01010591">
    <property type="protein sequence ID" value="SBR50672.1"/>
    <property type="molecule type" value="Transcribed_RNA"/>
</dbReference>
<gene>
    <name evidence="1" type="primary">Nfu_g_1_000480</name>
</gene>
<name>A0A1A8M1I2_9TELE</name>
<reference evidence="1" key="2">
    <citation type="submission" date="2016-06" db="EMBL/GenBank/DDBJ databases">
        <title>The genome of a short-lived fish provides insights into sex chromosome evolution and the genetic control of aging.</title>
        <authorList>
            <person name="Reichwald K."/>
            <person name="Felder M."/>
            <person name="Petzold A."/>
            <person name="Koch P."/>
            <person name="Groth M."/>
            <person name="Platzer M."/>
        </authorList>
    </citation>
    <scope>NUCLEOTIDE SEQUENCE</scope>
    <source>
        <tissue evidence="1">Brain</tissue>
    </source>
</reference>
<sequence>GERSRALGVKGQHCQAVHQREEEEEGDGSRVSKGGQLWDFMGIMRAIKYNIFFLNHNSMTFFPLKCSLGENKSKAAACDKDSWMCKVSVLYSTLLN</sequence>
<protein>
    <submittedName>
        <fullName evidence="1">Uncharacterized protein</fullName>
    </submittedName>
</protein>
<dbReference type="AlphaFoldDB" id="A0A1A8M1I2"/>
<evidence type="ECO:0000313" key="1">
    <source>
        <dbReference type="EMBL" id="SBR50672.1"/>
    </source>
</evidence>
<proteinExistence type="predicted"/>
<feature type="non-terminal residue" evidence="1">
    <location>
        <position position="1"/>
    </location>
</feature>
<reference evidence="1" key="1">
    <citation type="submission" date="2016-05" db="EMBL/GenBank/DDBJ databases">
        <authorList>
            <person name="Lavstsen T."/>
            <person name="Jespersen J.S."/>
        </authorList>
    </citation>
    <scope>NUCLEOTIDE SEQUENCE</scope>
    <source>
        <tissue evidence="1">Brain</tissue>
    </source>
</reference>
<accession>A0A1A8M1I2</accession>